<keyword evidence="1" id="KW-0539">Nucleus</keyword>
<dbReference type="PROSITE" id="PS50048">
    <property type="entry name" value="ZN2_CY6_FUNGAL_2"/>
    <property type="match status" value="1"/>
</dbReference>
<dbReference type="CDD" id="cd12148">
    <property type="entry name" value="fungal_TF_MHR"/>
    <property type="match status" value="1"/>
</dbReference>
<dbReference type="PROSITE" id="PS00463">
    <property type="entry name" value="ZN2_CY6_FUNGAL_1"/>
    <property type="match status" value="1"/>
</dbReference>
<dbReference type="InterPro" id="IPR036864">
    <property type="entry name" value="Zn2-C6_fun-type_DNA-bd_sf"/>
</dbReference>
<evidence type="ECO:0000313" key="4">
    <source>
        <dbReference type="EMBL" id="TFB01937.1"/>
    </source>
</evidence>
<dbReference type="InterPro" id="IPR053187">
    <property type="entry name" value="Notoamide_regulator"/>
</dbReference>
<dbReference type="Gene3D" id="4.10.240.10">
    <property type="entry name" value="Zn(2)-C6 fungal-type DNA-binding domain"/>
    <property type="match status" value="1"/>
</dbReference>
<dbReference type="Pfam" id="PF00172">
    <property type="entry name" value="Zn_clus"/>
    <property type="match status" value="1"/>
</dbReference>
<dbReference type="PANTHER" id="PTHR47256">
    <property type="entry name" value="ZN(II)2CYS6 TRANSCRIPTION FACTOR (EUROFUNG)-RELATED"/>
    <property type="match status" value="1"/>
</dbReference>
<evidence type="ECO:0000313" key="5">
    <source>
        <dbReference type="Proteomes" id="UP001642720"/>
    </source>
</evidence>
<dbReference type="SUPFAM" id="SSF57701">
    <property type="entry name" value="Zn2/Cys6 DNA-binding domain"/>
    <property type="match status" value="1"/>
</dbReference>
<dbReference type="CDD" id="cd00067">
    <property type="entry name" value="GAL4"/>
    <property type="match status" value="1"/>
</dbReference>
<dbReference type="GeneID" id="300577420"/>
<dbReference type="RefSeq" id="XP_073558138.1">
    <property type="nucleotide sequence ID" value="XM_073702970.1"/>
</dbReference>
<dbReference type="InterPro" id="IPR001138">
    <property type="entry name" value="Zn2Cys6_DnaBD"/>
</dbReference>
<protein>
    <submittedName>
        <fullName evidence="4">Nitrogen assimilation transcription factor nirA</fullName>
    </submittedName>
</protein>
<name>A0ABY2H338_9HYPO</name>
<comment type="caution">
    <text evidence="4">The sequence shown here is derived from an EMBL/GenBank/DDBJ whole genome shotgun (WGS) entry which is preliminary data.</text>
</comment>
<accession>A0ABY2H338</accession>
<proteinExistence type="predicted"/>
<dbReference type="EMBL" id="PPTA01000007">
    <property type="protein sequence ID" value="TFB01937.1"/>
    <property type="molecule type" value="Genomic_DNA"/>
</dbReference>
<reference evidence="4 5" key="1">
    <citation type="submission" date="2018-01" db="EMBL/GenBank/DDBJ databases">
        <title>Genome characterization of the sugarcane-associated fungus Trichoderma ghanense CCMA-1212 and their application in lignocelulose bioconversion.</title>
        <authorList>
            <person name="Steindorff A.S."/>
            <person name="Mendes T.D."/>
            <person name="Vilela E.S.D."/>
            <person name="Rodrigues D.S."/>
            <person name="Formighieri E.F."/>
            <person name="Melo I.S."/>
            <person name="Favaro L.C.L."/>
        </authorList>
    </citation>
    <scope>NUCLEOTIDE SEQUENCE [LARGE SCALE GENOMIC DNA]</scope>
    <source>
        <strain evidence="4 5">CCMA-1212</strain>
    </source>
</reference>
<feature type="compositionally biased region" description="Low complexity" evidence="2">
    <location>
        <begin position="18"/>
        <end position="36"/>
    </location>
</feature>
<evidence type="ECO:0000259" key="3">
    <source>
        <dbReference type="PROSITE" id="PS50048"/>
    </source>
</evidence>
<evidence type="ECO:0000256" key="1">
    <source>
        <dbReference type="ARBA" id="ARBA00023242"/>
    </source>
</evidence>
<dbReference type="PANTHER" id="PTHR47256:SF1">
    <property type="entry name" value="ZN(II)2CYS6 TRANSCRIPTION FACTOR (EUROFUNG)"/>
    <property type="match status" value="1"/>
</dbReference>
<feature type="region of interest" description="Disordered" evidence="2">
    <location>
        <begin position="1"/>
        <end position="37"/>
    </location>
</feature>
<feature type="domain" description="Zn(2)-C6 fungal-type" evidence="3">
    <location>
        <begin position="45"/>
        <end position="75"/>
    </location>
</feature>
<sequence>MPNRSSQAKGRPLRRVLPAPAQQAPVAAASAPSASSRRNAMVPAACQACRKHKTKCSGERPSCARCVHRRTECLYTTQPGETTSQALKRGYRDLRERTTVHEELIELLRNLSDREAEHVFKRIRDGADVNTILNLVRAGNLLLQMAVAPETRFRYEFPYRSEMPDYCIENNPYLDSIIWGAASLYGQGRQPAALAAASAAGPAGDFGTQGYESIYLKPFHAAEVVDPRLTDAKISSWTSVSSDDGLMRELLRVFLRCEYMFTSAFQKDYFLDDLVAGRDEFCSSLLVNVVLAYACVCFPGLTNRAEYWNPDTLVYRFLAEAKRIWELEYSQACITTIQAGILFSVFHNLCGLDEIGQPYRLQAIELAREIRLFDSTVGGRSDRMKKSMAFMAWTLFDWESLVGFSFAFSPLIKEPPSWTLPDASKEPQFYGEVWLKYPLSQSLSPSYFGHIFRAKSQFRVIMHDFSMAAYSEGSQVTVDKAYELRQRLKSWCEGLPGPLQPRTIVLPAHLQLHTYYHYLIITIFEPLLDTKTYREPSPKDIVAESNRHLQTLIRLYYLRHGYDAMDLFLVVPLMLAASECLEAIDEGTTGRDLEVLRSTLILVAKGLYNQRRNHYLAEALFRVIRGRMRPSEVALLKDTMCLDEGEWDERRDMVQAVRSQWPVSVVKKKEDLGSHILTNLVESYGHLNVEDHM</sequence>
<dbReference type="SMART" id="SM00066">
    <property type="entry name" value="GAL4"/>
    <property type="match status" value="1"/>
</dbReference>
<gene>
    <name evidence="4" type="ORF">CCMA1212_005723</name>
</gene>
<organism evidence="4 5">
    <name type="scientific">Trichoderma ghanense</name>
    <dbReference type="NCBI Taxonomy" id="65468"/>
    <lineage>
        <taxon>Eukaryota</taxon>
        <taxon>Fungi</taxon>
        <taxon>Dikarya</taxon>
        <taxon>Ascomycota</taxon>
        <taxon>Pezizomycotina</taxon>
        <taxon>Sordariomycetes</taxon>
        <taxon>Hypocreomycetidae</taxon>
        <taxon>Hypocreales</taxon>
        <taxon>Hypocreaceae</taxon>
        <taxon>Trichoderma</taxon>
    </lineage>
</organism>
<evidence type="ECO:0000256" key="2">
    <source>
        <dbReference type="SAM" id="MobiDB-lite"/>
    </source>
</evidence>
<dbReference type="Proteomes" id="UP001642720">
    <property type="component" value="Unassembled WGS sequence"/>
</dbReference>
<keyword evidence="5" id="KW-1185">Reference proteome</keyword>